<feature type="transmembrane region" description="Helical" evidence="1">
    <location>
        <begin position="9"/>
        <end position="27"/>
    </location>
</feature>
<protein>
    <submittedName>
        <fullName evidence="2">Uncharacterized protein</fullName>
    </submittedName>
</protein>
<feature type="transmembrane region" description="Helical" evidence="1">
    <location>
        <begin position="141"/>
        <end position="162"/>
    </location>
</feature>
<feature type="transmembrane region" description="Helical" evidence="1">
    <location>
        <begin position="47"/>
        <end position="66"/>
    </location>
</feature>
<organism evidence="2 3">
    <name type="scientific">Ulvibacter antarcticus</name>
    <dbReference type="NCBI Taxonomy" id="442714"/>
    <lineage>
        <taxon>Bacteria</taxon>
        <taxon>Pseudomonadati</taxon>
        <taxon>Bacteroidota</taxon>
        <taxon>Flavobacteriia</taxon>
        <taxon>Flavobacteriales</taxon>
        <taxon>Flavobacteriaceae</taxon>
        <taxon>Ulvibacter</taxon>
    </lineage>
</organism>
<dbReference type="EMBL" id="REFC01000013">
    <property type="protein sequence ID" value="RMA58756.1"/>
    <property type="molecule type" value="Genomic_DNA"/>
</dbReference>
<dbReference type="AlphaFoldDB" id="A0A3L9YDI8"/>
<feature type="transmembrane region" description="Helical" evidence="1">
    <location>
        <begin position="111"/>
        <end position="129"/>
    </location>
</feature>
<dbReference type="Proteomes" id="UP000271339">
    <property type="component" value="Unassembled WGS sequence"/>
</dbReference>
<keyword evidence="1" id="KW-0812">Transmembrane</keyword>
<keyword evidence="1" id="KW-1133">Transmembrane helix</keyword>
<comment type="caution">
    <text evidence="2">The sequence shown here is derived from an EMBL/GenBank/DDBJ whole genome shotgun (WGS) entry which is preliminary data.</text>
</comment>
<accession>A0A3L9YDI8</accession>
<reference evidence="2 3" key="1">
    <citation type="submission" date="2018-10" db="EMBL/GenBank/DDBJ databases">
        <title>Genomic Encyclopedia of Archaeal and Bacterial Type Strains, Phase II (KMG-II): from individual species to whole genera.</title>
        <authorList>
            <person name="Goeker M."/>
        </authorList>
    </citation>
    <scope>NUCLEOTIDE SEQUENCE [LARGE SCALE GENOMIC DNA]</scope>
    <source>
        <strain evidence="2 3">DSM 23424</strain>
    </source>
</reference>
<evidence type="ECO:0000256" key="1">
    <source>
        <dbReference type="SAM" id="Phobius"/>
    </source>
</evidence>
<gene>
    <name evidence="2" type="ORF">BXY75_2133</name>
</gene>
<keyword evidence="1" id="KW-0472">Membrane</keyword>
<evidence type="ECO:0000313" key="3">
    <source>
        <dbReference type="Proteomes" id="UP000271339"/>
    </source>
</evidence>
<feature type="transmembrane region" description="Helical" evidence="1">
    <location>
        <begin position="78"/>
        <end position="99"/>
    </location>
</feature>
<name>A0A3L9YDI8_9FLAO</name>
<evidence type="ECO:0000313" key="2">
    <source>
        <dbReference type="EMBL" id="RMA58756.1"/>
    </source>
</evidence>
<dbReference type="RefSeq" id="WP_121907699.1">
    <property type="nucleotide sequence ID" value="NZ_REFC01000013.1"/>
</dbReference>
<proteinExistence type="predicted"/>
<keyword evidence="3" id="KW-1185">Reference proteome</keyword>
<sequence length="163" mass="19157">MKSPYVFKYLFNCFLLTIPILIWNILLTDQLPKTTKPEIVLQNISPFVIYGENIVRVIVFAMMVFMPIQISKTIQKQGLQLFIFGTILYFASWLVLIYYPDSLWSKSALGVLSPAYTPVLWLIGIGLIGDSFYFNWSYKRWVFISLSIIFLIFHNIHTYQIYF</sequence>
<dbReference type="OrthoDB" id="1162833at2"/>